<feature type="transmembrane region" description="Helical" evidence="5">
    <location>
        <begin position="192"/>
        <end position="216"/>
    </location>
</feature>
<dbReference type="FunFam" id="3.40.50.2000:FF:000050">
    <property type="entry name" value="UDP-glucuronosyltransferase"/>
    <property type="match status" value="1"/>
</dbReference>
<gene>
    <name evidence="6" type="ORF">CEUTPL_LOCUS9908</name>
</gene>
<keyword evidence="5" id="KW-1133">Transmembrane helix</keyword>
<name>A0A9N9QKR3_9CUCU</name>
<reference evidence="6" key="1">
    <citation type="submission" date="2022-01" db="EMBL/GenBank/DDBJ databases">
        <authorList>
            <person name="King R."/>
        </authorList>
    </citation>
    <scope>NUCLEOTIDE SEQUENCE</scope>
</reference>
<comment type="catalytic activity">
    <reaction evidence="5">
        <text>glucuronate acceptor + UDP-alpha-D-glucuronate = acceptor beta-D-glucuronoside + UDP + H(+)</text>
        <dbReference type="Rhea" id="RHEA:21032"/>
        <dbReference type="ChEBI" id="CHEBI:15378"/>
        <dbReference type="ChEBI" id="CHEBI:58052"/>
        <dbReference type="ChEBI" id="CHEBI:58223"/>
        <dbReference type="ChEBI" id="CHEBI:132367"/>
        <dbReference type="ChEBI" id="CHEBI:132368"/>
        <dbReference type="EC" id="2.4.1.17"/>
    </reaction>
</comment>
<dbReference type="AlphaFoldDB" id="A0A9N9QKR3"/>
<evidence type="ECO:0000256" key="1">
    <source>
        <dbReference type="ARBA" id="ARBA00009995"/>
    </source>
</evidence>
<protein>
    <recommendedName>
        <fullName evidence="5">UDP-glucuronosyltransferase</fullName>
        <ecNumber evidence="5">2.4.1.17</ecNumber>
    </recommendedName>
</protein>
<evidence type="ECO:0000313" key="7">
    <source>
        <dbReference type="Proteomes" id="UP001152799"/>
    </source>
</evidence>
<dbReference type="PROSITE" id="PS00375">
    <property type="entry name" value="UDPGT"/>
    <property type="match status" value="1"/>
</dbReference>
<dbReference type="EMBL" id="OU892281">
    <property type="protein sequence ID" value="CAG9769396.1"/>
    <property type="molecule type" value="Genomic_DNA"/>
</dbReference>
<keyword evidence="2 4" id="KW-0328">Glycosyltransferase</keyword>
<dbReference type="Gene3D" id="3.40.50.2000">
    <property type="entry name" value="Glycogen Phosphorylase B"/>
    <property type="match status" value="1"/>
</dbReference>
<dbReference type="OrthoDB" id="5835829at2759"/>
<dbReference type="SUPFAM" id="SSF53756">
    <property type="entry name" value="UDP-Glycosyltransferase/glycogen phosphorylase"/>
    <property type="match status" value="1"/>
</dbReference>
<sequence>MDEATQGVVYLSFGSNVKSSTLLPKFLSLISKVLSDLPYLVLWKWEVDSTSPHLGKSVVTRRWFPQQDILAHPNIKVFVTQGGLQSIEEAISRNVPMVGVPFIADQPTNVERISELKIAEMIDWTTVTEDQLRDAILKVAEEPEYRERIKKIRDILLDQPMTGLEKAVWWTEYVIRHKGAKHLRSILADTSLWEYLLLDVVAVVLASVTVTLYVLYKLISICRRKLKFSKKVKVKVT</sequence>
<dbReference type="Pfam" id="PF00201">
    <property type="entry name" value="UDPGT"/>
    <property type="match status" value="1"/>
</dbReference>
<accession>A0A9N9QKR3</accession>
<proteinExistence type="inferred from homology"/>
<evidence type="ECO:0000256" key="4">
    <source>
        <dbReference type="RuleBase" id="RU003718"/>
    </source>
</evidence>
<keyword evidence="5" id="KW-0472">Membrane</keyword>
<keyword evidence="7" id="KW-1185">Reference proteome</keyword>
<keyword evidence="3 4" id="KW-0808">Transferase</keyword>
<comment type="similarity">
    <text evidence="1 4">Belongs to the UDP-glycosyltransferase family.</text>
</comment>
<comment type="subcellular location">
    <subcellularLocation>
        <location evidence="5">Membrane</location>
        <topology evidence="5">Single-pass membrane protein</topology>
    </subcellularLocation>
</comment>
<dbReference type="PANTHER" id="PTHR48043:SF159">
    <property type="entry name" value="EG:EG0003.4 PROTEIN-RELATED"/>
    <property type="match status" value="1"/>
</dbReference>
<dbReference type="PANTHER" id="PTHR48043">
    <property type="entry name" value="EG:EG0003.4 PROTEIN-RELATED"/>
    <property type="match status" value="1"/>
</dbReference>
<keyword evidence="5" id="KW-0812">Transmembrane</keyword>
<dbReference type="Proteomes" id="UP001152799">
    <property type="component" value="Chromosome 5"/>
</dbReference>
<dbReference type="CDD" id="cd03784">
    <property type="entry name" value="GT1_Gtf-like"/>
    <property type="match status" value="1"/>
</dbReference>
<dbReference type="EC" id="2.4.1.17" evidence="5"/>
<evidence type="ECO:0000313" key="6">
    <source>
        <dbReference type="EMBL" id="CAG9769396.1"/>
    </source>
</evidence>
<evidence type="ECO:0000256" key="3">
    <source>
        <dbReference type="ARBA" id="ARBA00022679"/>
    </source>
</evidence>
<dbReference type="InterPro" id="IPR002213">
    <property type="entry name" value="UDP_glucos_trans"/>
</dbReference>
<evidence type="ECO:0000256" key="2">
    <source>
        <dbReference type="ARBA" id="ARBA00022676"/>
    </source>
</evidence>
<dbReference type="GO" id="GO:0016020">
    <property type="term" value="C:membrane"/>
    <property type="evidence" value="ECO:0007669"/>
    <property type="project" value="UniProtKB-SubCell"/>
</dbReference>
<dbReference type="InterPro" id="IPR035595">
    <property type="entry name" value="UDP_glycos_trans_CS"/>
</dbReference>
<evidence type="ECO:0000256" key="5">
    <source>
        <dbReference type="RuleBase" id="RU362059"/>
    </source>
</evidence>
<dbReference type="GO" id="GO:0015020">
    <property type="term" value="F:glucuronosyltransferase activity"/>
    <property type="evidence" value="ECO:0007669"/>
    <property type="project" value="UniProtKB-EC"/>
</dbReference>
<dbReference type="InterPro" id="IPR050271">
    <property type="entry name" value="UDP-glycosyltransferase"/>
</dbReference>
<organism evidence="6 7">
    <name type="scientific">Ceutorhynchus assimilis</name>
    <name type="common">cabbage seed weevil</name>
    <dbReference type="NCBI Taxonomy" id="467358"/>
    <lineage>
        <taxon>Eukaryota</taxon>
        <taxon>Metazoa</taxon>
        <taxon>Ecdysozoa</taxon>
        <taxon>Arthropoda</taxon>
        <taxon>Hexapoda</taxon>
        <taxon>Insecta</taxon>
        <taxon>Pterygota</taxon>
        <taxon>Neoptera</taxon>
        <taxon>Endopterygota</taxon>
        <taxon>Coleoptera</taxon>
        <taxon>Polyphaga</taxon>
        <taxon>Cucujiformia</taxon>
        <taxon>Curculionidae</taxon>
        <taxon>Ceutorhynchinae</taxon>
        <taxon>Ceutorhynchus</taxon>
    </lineage>
</organism>